<proteinExistence type="inferred from homology"/>
<dbReference type="Proteomes" id="UP000560000">
    <property type="component" value="Unassembled WGS sequence"/>
</dbReference>
<dbReference type="Pfam" id="PF00491">
    <property type="entry name" value="Arginase"/>
    <property type="match status" value="1"/>
</dbReference>
<dbReference type="EMBL" id="JACHET010000001">
    <property type="protein sequence ID" value="MBB6183933.1"/>
    <property type="molecule type" value="Genomic_DNA"/>
</dbReference>
<reference evidence="2 4" key="1">
    <citation type="submission" date="2014-09" db="EMBL/GenBank/DDBJ databases">
        <title>Xanthomonadaceae 3.5X direct submission.</title>
        <authorList>
            <person name="Fang T."/>
            <person name="Wang H."/>
        </authorList>
    </citation>
    <scope>NUCLEOTIDE SEQUENCE [LARGE SCALE GENOMIC DNA]</scope>
    <source>
        <strain evidence="2 4">3.5X</strain>
    </source>
</reference>
<dbReference type="HOGENOM" id="CLU_066809_0_0_6"/>
<name>A0A099CVU2_9GAMM</name>
<accession>A0A099CVU2</accession>
<dbReference type="PROSITE" id="PS51409">
    <property type="entry name" value="ARGINASE_2"/>
    <property type="match status" value="1"/>
</dbReference>
<dbReference type="GO" id="GO:0046872">
    <property type="term" value="F:metal ion binding"/>
    <property type="evidence" value="ECO:0007669"/>
    <property type="project" value="InterPro"/>
</dbReference>
<dbReference type="InterPro" id="IPR006035">
    <property type="entry name" value="Ureohydrolase"/>
</dbReference>
<sequence>MRPIVLDLDGSVDTLERAVVVPLAHWCDDLRFACSQRRLRAFGERMRELLPNEAGTVFTGSGDFHHLSVPLIERIAAQRGPLEVVVFDNHPDNMRFVFGVHCGSWVHDVAALPNVLHVHVVGITSSDIGPMHAWENRLRPLRRGRLTYWSIGARTGWARALGMGSAFRNFDDAHALLQAFQAEMAQRDTPIYLSIDKDVLSPEDARTNWDQGCMREDDLHAAIRDLRGRIVGSDITGEVSVARYAHWWKRALSALDRQPSIPGAELRAWQAQQHAVNRRLLRTIDTARRA</sequence>
<keyword evidence="4" id="KW-1185">Reference proteome</keyword>
<dbReference type="InterPro" id="IPR023696">
    <property type="entry name" value="Ureohydrolase_dom_sf"/>
</dbReference>
<reference evidence="3 5" key="2">
    <citation type="submission" date="2020-08" db="EMBL/GenBank/DDBJ databases">
        <title>Genomic Encyclopedia of Type Strains, Phase IV (KMG-IV): sequencing the most valuable type-strain genomes for metagenomic binning, comparative biology and taxonomic classification.</title>
        <authorList>
            <person name="Goeker M."/>
        </authorList>
    </citation>
    <scope>NUCLEOTIDE SEQUENCE [LARGE SCALE GENOMIC DNA]</scope>
    <source>
        <strain evidence="3 5">DSM 107085</strain>
    </source>
</reference>
<protein>
    <submittedName>
        <fullName evidence="3">Arginase family enzyme</fullName>
    </submittedName>
</protein>
<dbReference type="EMBL" id="JROI01000010">
    <property type="protein sequence ID" value="KGI77752.1"/>
    <property type="molecule type" value="Genomic_DNA"/>
</dbReference>
<evidence type="ECO:0000313" key="3">
    <source>
        <dbReference type="EMBL" id="MBB6183933.1"/>
    </source>
</evidence>
<dbReference type="RefSeq" id="WP_043100007.1">
    <property type="nucleotide sequence ID" value="NZ_JACHET010000001.1"/>
</dbReference>
<evidence type="ECO:0000313" key="5">
    <source>
        <dbReference type="Proteomes" id="UP000560000"/>
    </source>
</evidence>
<dbReference type="OrthoDB" id="8770139at2"/>
<dbReference type="STRING" id="1543381.LF63_0104775"/>
<comment type="caution">
    <text evidence="2">The sequence shown here is derived from an EMBL/GenBank/DDBJ whole genome shotgun (WGS) entry which is preliminary data.</text>
</comment>
<dbReference type="Gene3D" id="3.40.800.10">
    <property type="entry name" value="Ureohydrolase domain"/>
    <property type="match status" value="1"/>
</dbReference>
<dbReference type="SUPFAM" id="SSF52768">
    <property type="entry name" value="Arginase/deacetylase"/>
    <property type="match status" value="1"/>
</dbReference>
<dbReference type="AlphaFoldDB" id="A0A099CVU2"/>
<evidence type="ECO:0000256" key="1">
    <source>
        <dbReference type="PROSITE-ProRule" id="PRU00742"/>
    </source>
</evidence>
<dbReference type="GO" id="GO:0016813">
    <property type="term" value="F:hydrolase activity, acting on carbon-nitrogen (but not peptide) bonds, in linear amidines"/>
    <property type="evidence" value="ECO:0007669"/>
    <property type="project" value="UniProtKB-ARBA"/>
</dbReference>
<dbReference type="Proteomes" id="UP000029708">
    <property type="component" value="Unassembled WGS sequence"/>
</dbReference>
<evidence type="ECO:0000313" key="4">
    <source>
        <dbReference type="Proteomes" id="UP000029708"/>
    </source>
</evidence>
<gene>
    <name evidence="3" type="ORF">HNQ86_001278</name>
    <name evidence="2" type="ORF">LF63_0104775</name>
</gene>
<evidence type="ECO:0000313" key="2">
    <source>
        <dbReference type="EMBL" id="KGI77752.1"/>
    </source>
</evidence>
<comment type="similarity">
    <text evidence="1">Belongs to the arginase family.</text>
</comment>
<organism evidence="2 4">
    <name type="scientific">Oleiagrimonas soli</name>
    <dbReference type="NCBI Taxonomy" id="1543381"/>
    <lineage>
        <taxon>Bacteria</taxon>
        <taxon>Pseudomonadati</taxon>
        <taxon>Pseudomonadota</taxon>
        <taxon>Gammaproteobacteria</taxon>
        <taxon>Lysobacterales</taxon>
        <taxon>Rhodanobacteraceae</taxon>
        <taxon>Oleiagrimonas</taxon>
    </lineage>
</organism>